<keyword evidence="2" id="KW-1185">Reference proteome</keyword>
<evidence type="ECO:0000256" key="1">
    <source>
        <dbReference type="SAM" id="MobiDB-lite"/>
    </source>
</evidence>
<dbReference type="SUPFAM" id="SSF52266">
    <property type="entry name" value="SGNH hydrolase"/>
    <property type="match status" value="1"/>
</dbReference>
<name>A0ABM1KYB9_GEKJA</name>
<feature type="region of interest" description="Disordered" evidence="1">
    <location>
        <begin position="69"/>
        <end position="104"/>
    </location>
</feature>
<sequence>MPKKKNTNTNLIICGAPAKKMPVSNDDSNKPSILKALEAVVAAGRLGLLGPTAMAAVEAMPDLEVQSCDGKVGQGTPSSIPLLGEKEEGKEERKKKRKVNEEGKSDVAVTPLVKGTGSSSCTRKDIWICGDHVISLSERRSQSSQATKQLGFSDSVAYVTWRGIPTMMWDDLLPKLHQLYHQYRFPSIIVIHLGENDLLVDSSHSLITRMQNDLVILKKAFQDVVIIWSSLLPKDTWKPSEKSQVMESERNNVNCKMEEFCNENGLHYFSHPSITSENKQLFTQEGTLSRAGGDIFIAELKKLLNTYLDHK</sequence>
<gene>
    <name evidence="3" type="primary">LOC107120505</name>
</gene>
<accession>A0ABM1KYB9</accession>
<dbReference type="InterPro" id="IPR036514">
    <property type="entry name" value="SGNH_hydro_sf"/>
</dbReference>
<proteinExistence type="predicted"/>
<protein>
    <submittedName>
        <fullName evidence="3">Uncharacterized protein LOC107120505</fullName>
    </submittedName>
</protein>
<reference evidence="3" key="1">
    <citation type="submission" date="2025-08" db="UniProtKB">
        <authorList>
            <consortium name="RefSeq"/>
        </authorList>
    </citation>
    <scope>IDENTIFICATION</scope>
</reference>
<evidence type="ECO:0000313" key="3">
    <source>
        <dbReference type="RefSeq" id="XP_015278706.1"/>
    </source>
</evidence>
<dbReference type="RefSeq" id="XP_015278706.1">
    <property type="nucleotide sequence ID" value="XM_015423220.1"/>
</dbReference>
<organism evidence="2 3">
    <name type="scientific">Gekko japonicus</name>
    <name type="common">Schlegel's Japanese gecko</name>
    <dbReference type="NCBI Taxonomy" id="146911"/>
    <lineage>
        <taxon>Eukaryota</taxon>
        <taxon>Metazoa</taxon>
        <taxon>Chordata</taxon>
        <taxon>Craniata</taxon>
        <taxon>Vertebrata</taxon>
        <taxon>Euteleostomi</taxon>
        <taxon>Lepidosauria</taxon>
        <taxon>Squamata</taxon>
        <taxon>Bifurcata</taxon>
        <taxon>Gekkota</taxon>
        <taxon>Gekkonidae</taxon>
        <taxon>Gekkoninae</taxon>
        <taxon>Gekko</taxon>
    </lineage>
</organism>
<dbReference type="Gene3D" id="3.40.50.1110">
    <property type="entry name" value="SGNH hydrolase"/>
    <property type="match status" value="1"/>
</dbReference>
<dbReference type="Proteomes" id="UP000694871">
    <property type="component" value="Unplaced"/>
</dbReference>
<dbReference type="GeneID" id="107120505"/>
<evidence type="ECO:0000313" key="2">
    <source>
        <dbReference type="Proteomes" id="UP000694871"/>
    </source>
</evidence>